<dbReference type="AlphaFoldDB" id="A0A366QZT4"/>
<evidence type="ECO:0000313" key="3">
    <source>
        <dbReference type="Proteomes" id="UP000253153"/>
    </source>
</evidence>
<name>A0A366QZT4_9HYPO</name>
<dbReference type="RefSeq" id="XP_031012014.1">
    <property type="nucleotide sequence ID" value="XM_031163911.1"/>
</dbReference>
<reference evidence="2 3" key="1">
    <citation type="submission" date="2018-06" db="EMBL/GenBank/DDBJ databases">
        <title>Fusarium incarnatum-equiseti species complex species 28.</title>
        <authorList>
            <person name="Gardiner D.M."/>
        </authorList>
    </citation>
    <scope>NUCLEOTIDE SEQUENCE [LARGE SCALE GENOMIC DNA]</scope>
    <source>
        <strain evidence="2 3">FIESC_28</strain>
    </source>
</reference>
<proteinExistence type="predicted"/>
<keyword evidence="3" id="KW-1185">Reference proteome</keyword>
<gene>
    <name evidence="2" type="ORF">FIESC28_09776</name>
</gene>
<dbReference type="EMBL" id="QKXC01000259">
    <property type="protein sequence ID" value="RBR09606.1"/>
    <property type="molecule type" value="Genomic_DNA"/>
</dbReference>
<dbReference type="Proteomes" id="UP000253153">
    <property type="component" value="Unassembled WGS sequence"/>
</dbReference>
<evidence type="ECO:0000313" key="2">
    <source>
        <dbReference type="EMBL" id="RBR09606.1"/>
    </source>
</evidence>
<accession>A0A366QZT4</accession>
<dbReference type="GeneID" id="41999207"/>
<feature type="region of interest" description="Disordered" evidence="1">
    <location>
        <begin position="18"/>
        <end position="63"/>
    </location>
</feature>
<evidence type="ECO:0000256" key="1">
    <source>
        <dbReference type="SAM" id="MobiDB-lite"/>
    </source>
</evidence>
<organism evidence="2 3">
    <name type="scientific">Fusarium coffeatum</name>
    <dbReference type="NCBI Taxonomy" id="231269"/>
    <lineage>
        <taxon>Eukaryota</taxon>
        <taxon>Fungi</taxon>
        <taxon>Dikarya</taxon>
        <taxon>Ascomycota</taxon>
        <taxon>Pezizomycotina</taxon>
        <taxon>Sordariomycetes</taxon>
        <taxon>Hypocreomycetidae</taxon>
        <taxon>Hypocreales</taxon>
        <taxon>Nectriaceae</taxon>
        <taxon>Fusarium</taxon>
        <taxon>Fusarium incarnatum-equiseti species complex</taxon>
    </lineage>
</organism>
<sequence length="63" mass="6627">MHQVHYLVQDAGSWSRCITSLDDDNGTAADGGSNGAGDRGKPPVTAERYPSPSAHGRSPKSME</sequence>
<protein>
    <submittedName>
        <fullName evidence="2">Uncharacterized protein</fullName>
    </submittedName>
</protein>
<comment type="caution">
    <text evidence="2">The sequence shown here is derived from an EMBL/GenBank/DDBJ whole genome shotgun (WGS) entry which is preliminary data.</text>
</comment>